<dbReference type="PROSITE" id="PS51034">
    <property type="entry name" value="ZP_2"/>
    <property type="match status" value="1"/>
</dbReference>
<dbReference type="GO" id="GO:0009653">
    <property type="term" value="P:anatomical structure morphogenesis"/>
    <property type="evidence" value="ECO:0007669"/>
    <property type="project" value="TreeGrafter"/>
</dbReference>
<dbReference type="PROSITE" id="PS50948">
    <property type="entry name" value="PAN"/>
    <property type="match status" value="3"/>
</dbReference>
<sequence>MFLIVCCLVLIELNAGANVLTCPKSDVNFEKVLGLRPQNGSQPSLLYQLDNTTSRPITLECIAKCQANEACRSFVLFYGASRCYWFSTDFSETDESQLIIDENAAWFLKRCYSSGRTCEKLWIFERIPGTTLIGNDTKTLPGALSRSDCQQYCLNETDFVCRSVKFHITKSSYEENTNIRGTCTLSDADRHQLPNSYRVSVYEDEYFENECTSNNLNEPKNEFCAYEEYDNVTLAHSDVSFQKTSKENCQHLCESFKNFNCRAFTTINRNTCYLHSEDTKIFGPSLLIGTQHSTYYEKASCLNITVSCSETYMTVRYNPEIDFVGKMFMQGFSDNPSCSADGEGKFHITTLRLPLLSGQCGIIKAEEPLQRTLLSGEMIIQFNPIIQTQSDRLIRVGCIFGNDTKVVVGTGVTISPVLPNKGSAIISPTMNNTSNPPVIEMKIVDPHTGQEVSDTQIGQELQLRIELKSRDDNLDIWASHLIAMTEKNDESIFLLDDRGCPTNLNIFPPLQKIVAGTTKVLVANFQAFKFANSPIVRFSVIIQFCVGECPPVDCGNNIMSYGRKRRDTQSQAIYTMNGTTVEKVNRSEFEDRSSVMYEMPLEYIMLVRDTKSTSDRLVVGDNNKILVAGYDYSTNEVCLDYSLVIGLIVLWMLIQVFFIVGCIVLVRRYKRYYQHECTRQSLEELHKNFGIGFSNLENRRVRWADDENIL</sequence>
<evidence type="ECO:0000256" key="2">
    <source>
        <dbReference type="SAM" id="SignalP"/>
    </source>
</evidence>
<dbReference type="Gene3D" id="3.50.4.10">
    <property type="entry name" value="Hepatocyte Growth Factor"/>
    <property type="match status" value="2"/>
</dbReference>
<proteinExistence type="predicted"/>
<dbReference type="OrthoDB" id="6430118at2759"/>
<organism evidence="5 6">
    <name type="scientific">Phaedon cochleariae</name>
    <name type="common">Mustard beetle</name>
    <dbReference type="NCBI Taxonomy" id="80249"/>
    <lineage>
        <taxon>Eukaryota</taxon>
        <taxon>Metazoa</taxon>
        <taxon>Ecdysozoa</taxon>
        <taxon>Arthropoda</taxon>
        <taxon>Hexapoda</taxon>
        <taxon>Insecta</taxon>
        <taxon>Pterygota</taxon>
        <taxon>Neoptera</taxon>
        <taxon>Endopterygota</taxon>
        <taxon>Coleoptera</taxon>
        <taxon>Polyphaga</taxon>
        <taxon>Cucujiformia</taxon>
        <taxon>Chrysomeloidea</taxon>
        <taxon>Chrysomelidae</taxon>
        <taxon>Chrysomelinae</taxon>
        <taxon>Chrysomelini</taxon>
        <taxon>Phaedon</taxon>
    </lineage>
</organism>
<feature type="signal peptide" evidence="2">
    <location>
        <begin position="1"/>
        <end position="16"/>
    </location>
</feature>
<dbReference type="Pfam" id="PF00024">
    <property type="entry name" value="PAN_1"/>
    <property type="match status" value="3"/>
</dbReference>
<dbReference type="SUPFAM" id="SSF57414">
    <property type="entry name" value="Hairpin loop containing domain-like"/>
    <property type="match status" value="3"/>
</dbReference>
<keyword evidence="1" id="KW-1133">Transmembrane helix</keyword>
<evidence type="ECO:0000259" key="3">
    <source>
        <dbReference type="PROSITE" id="PS50948"/>
    </source>
</evidence>
<feature type="domain" description="ZP" evidence="4">
    <location>
        <begin position="307"/>
        <end position="561"/>
    </location>
</feature>
<evidence type="ECO:0000313" key="5">
    <source>
        <dbReference type="EMBL" id="CAH1118952.1"/>
    </source>
</evidence>
<dbReference type="Proteomes" id="UP001153737">
    <property type="component" value="Chromosome 12"/>
</dbReference>
<accession>A0A9P0GIL0</accession>
<keyword evidence="1" id="KW-0472">Membrane</keyword>
<name>A0A9P0GIL0_PHACE</name>
<dbReference type="CDD" id="cd01099">
    <property type="entry name" value="PAN_AP_HGF"/>
    <property type="match status" value="1"/>
</dbReference>
<feature type="chain" id="PRO_5040475538" evidence="2">
    <location>
        <begin position="17"/>
        <end position="710"/>
    </location>
</feature>
<gene>
    <name evidence="5" type="ORF">PHAECO_LOCUS2853</name>
</gene>
<dbReference type="PANTHER" id="PTHR47327">
    <property type="entry name" value="FI18240P1-RELATED"/>
    <property type="match status" value="1"/>
</dbReference>
<feature type="domain" description="Apple" evidence="3">
    <location>
        <begin position="22"/>
        <end position="111"/>
    </location>
</feature>
<evidence type="ECO:0000313" key="6">
    <source>
        <dbReference type="Proteomes" id="UP001153737"/>
    </source>
</evidence>
<dbReference type="AlphaFoldDB" id="A0A9P0GIL0"/>
<dbReference type="InterPro" id="IPR052774">
    <property type="entry name" value="Celegans_DevNeuronal_Protein"/>
</dbReference>
<dbReference type="InterPro" id="IPR056953">
    <property type="entry name" value="CUT_N"/>
</dbReference>
<dbReference type="PANTHER" id="PTHR47327:SF8">
    <property type="entry name" value="FI17836P1"/>
    <property type="match status" value="1"/>
</dbReference>
<evidence type="ECO:0000256" key="1">
    <source>
        <dbReference type="SAM" id="Phobius"/>
    </source>
</evidence>
<protein>
    <submittedName>
        <fullName evidence="5">Uncharacterized protein</fullName>
    </submittedName>
</protein>
<dbReference type="EMBL" id="OU896718">
    <property type="protein sequence ID" value="CAH1118952.1"/>
    <property type="molecule type" value="Genomic_DNA"/>
</dbReference>
<dbReference type="InterPro" id="IPR003609">
    <property type="entry name" value="Pan_app"/>
</dbReference>
<keyword evidence="1" id="KW-0812">Transmembrane</keyword>
<keyword evidence="2" id="KW-0732">Signal</keyword>
<dbReference type="SMART" id="SM00473">
    <property type="entry name" value="PAN_AP"/>
    <property type="match status" value="3"/>
</dbReference>
<reference evidence="5" key="2">
    <citation type="submission" date="2022-10" db="EMBL/GenBank/DDBJ databases">
        <authorList>
            <consortium name="ENA_rothamsted_submissions"/>
            <consortium name="culmorum"/>
            <person name="King R."/>
        </authorList>
    </citation>
    <scope>NUCLEOTIDE SEQUENCE</scope>
</reference>
<dbReference type="SMART" id="SM00241">
    <property type="entry name" value="ZP"/>
    <property type="match status" value="1"/>
</dbReference>
<keyword evidence="6" id="KW-1185">Reference proteome</keyword>
<reference evidence="5" key="1">
    <citation type="submission" date="2022-01" db="EMBL/GenBank/DDBJ databases">
        <authorList>
            <person name="King R."/>
        </authorList>
    </citation>
    <scope>NUCLEOTIDE SEQUENCE</scope>
</reference>
<feature type="domain" description="Apple" evidence="3">
    <location>
        <begin position="224"/>
        <end position="301"/>
    </location>
</feature>
<evidence type="ECO:0000259" key="4">
    <source>
        <dbReference type="PROSITE" id="PS51034"/>
    </source>
</evidence>
<feature type="transmembrane region" description="Helical" evidence="1">
    <location>
        <begin position="641"/>
        <end position="666"/>
    </location>
</feature>
<dbReference type="InterPro" id="IPR001507">
    <property type="entry name" value="ZP_dom"/>
</dbReference>
<feature type="domain" description="Apple" evidence="3">
    <location>
        <begin position="118"/>
        <end position="211"/>
    </location>
</feature>
<dbReference type="Pfam" id="PF25057">
    <property type="entry name" value="CUT_N"/>
    <property type="match status" value="1"/>
</dbReference>